<reference evidence="3" key="1">
    <citation type="journal article" date="2019" name="Int. J. Syst. Evol. Microbiol.">
        <title>The Global Catalogue of Microorganisms (GCM) 10K type strain sequencing project: providing services to taxonomists for standard genome sequencing and annotation.</title>
        <authorList>
            <consortium name="The Broad Institute Genomics Platform"/>
            <consortium name="The Broad Institute Genome Sequencing Center for Infectious Disease"/>
            <person name="Wu L."/>
            <person name="Ma J."/>
        </authorList>
    </citation>
    <scope>NUCLEOTIDE SEQUENCE [LARGE SCALE GENOMIC DNA]</scope>
    <source>
        <strain evidence="3">CGMCC 4.1782</strain>
    </source>
</reference>
<dbReference type="RefSeq" id="WP_250427365.1">
    <property type="nucleotide sequence ID" value="NZ_JALPRR010000001.1"/>
</dbReference>
<evidence type="ECO:0000313" key="3">
    <source>
        <dbReference type="Proteomes" id="UP001597374"/>
    </source>
</evidence>
<feature type="transmembrane region" description="Helical" evidence="1">
    <location>
        <begin position="147"/>
        <end position="168"/>
    </location>
</feature>
<comment type="caution">
    <text evidence="2">The sequence shown here is derived from an EMBL/GenBank/DDBJ whole genome shotgun (WGS) entry which is preliminary data.</text>
</comment>
<dbReference type="EMBL" id="JBHUIM010000001">
    <property type="protein sequence ID" value="MFD2245713.1"/>
    <property type="molecule type" value="Genomic_DNA"/>
</dbReference>
<dbReference type="Pfam" id="PF11667">
    <property type="entry name" value="DUF3267"/>
    <property type="match status" value="1"/>
</dbReference>
<accession>A0ABW5CV82</accession>
<organism evidence="2 3">
    <name type="scientific">Pontibacter ruber</name>
    <dbReference type="NCBI Taxonomy" id="1343895"/>
    <lineage>
        <taxon>Bacteria</taxon>
        <taxon>Pseudomonadati</taxon>
        <taxon>Bacteroidota</taxon>
        <taxon>Cytophagia</taxon>
        <taxon>Cytophagales</taxon>
        <taxon>Hymenobacteraceae</taxon>
        <taxon>Pontibacter</taxon>
    </lineage>
</organism>
<dbReference type="Proteomes" id="UP001597374">
    <property type="component" value="Unassembled WGS sequence"/>
</dbReference>
<feature type="transmembrane region" description="Helical" evidence="1">
    <location>
        <begin position="59"/>
        <end position="77"/>
    </location>
</feature>
<feature type="transmembrane region" description="Helical" evidence="1">
    <location>
        <begin position="20"/>
        <end position="38"/>
    </location>
</feature>
<keyword evidence="3" id="KW-1185">Reference proteome</keyword>
<protein>
    <submittedName>
        <fullName evidence="2">DUF3267 domain-containing protein</fullName>
    </submittedName>
</protein>
<keyword evidence="1" id="KW-0812">Transmembrane</keyword>
<evidence type="ECO:0000313" key="2">
    <source>
        <dbReference type="EMBL" id="MFD2245713.1"/>
    </source>
</evidence>
<sequence>MDHQNNREITLTAAQANVRALAFMLPILLLYALPYLLLWHGQFTIANLKAFARTYEANLLYFPFLMFLIIGVGAVVHELLHGVTWAVFCKRGFSSISFGIYWKILTPYCHCKEPLRLKHYLLGGLMPGFILGLLPAVYGIVLGNFGWWLFGLFFTFAAAGDLLIVWMLRRQNSNDLVQDHPEKIGCFILERG</sequence>
<evidence type="ECO:0000256" key="1">
    <source>
        <dbReference type="SAM" id="Phobius"/>
    </source>
</evidence>
<keyword evidence="1" id="KW-0472">Membrane</keyword>
<proteinExistence type="predicted"/>
<gene>
    <name evidence="2" type="ORF">ACFSKP_05570</name>
</gene>
<feature type="transmembrane region" description="Helical" evidence="1">
    <location>
        <begin position="117"/>
        <end position="141"/>
    </location>
</feature>
<dbReference type="InterPro" id="IPR021683">
    <property type="entry name" value="DUF3267"/>
</dbReference>
<keyword evidence="1" id="KW-1133">Transmembrane helix</keyword>
<name>A0ABW5CV82_9BACT</name>